<protein>
    <submittedName>
        <fullName evidence="1">Uncharacterized protein</fullName>
    </submittedName>
</protein>
<organism evidence="1 2">
    <name type="scientific">Ajellomyces capsulatus</name>
    <name type="common">Darling's disease fungus</name>
    <name type="synonym">Histoplasma capsulatum</name>
    <dbReference type="NCBI Taxonomy" id="5037"/>
    <lineage>
        <taxon>Eukaryota</taxon>
        <taxon>Fungi</taxon>
        <taxon>Dikarya</taxon>
        <taxon>Ascomycota</taxon>
        <taxon>Pezizomycotina</taxon>
        <taxon>Eurotiomycetes</taxon>
        <taxon>Eurotiomycetidae</taxon>
        <taxon>Onygenales</taxon>
        <taxon>Ajellomycetaceae</taxon>
        <taxon>Histoplasma</taxon>
    </lineage>
</organism>
<evidence type="ECO:0000313" key="2">
    <source>
        <dbReference type="Proteomes" id="UP000670092"/>
    </source>
</evidence>
<dbReference type="PROSITE" id="PS51257">
    <property type="entry name" value="PROKAR_LIPOPROTEIN"/>
    <property type="match status" value="1"/>
</dbReference>
<reference evidence="1 2" key="1">
    <citation type="submission" date="2021-01" db="EMBL/GenBank/DDBJ databases">
        <title>Chromosome-level genome assembly of a human fungal pathogen reveals clustering of transcriptionally co-regulated genes.</title>
        <authorList>
            <person name="Voorhies M."/>
            <person name="Cohen S."/>
            <person name="Shea T.P."/>
            <person name="Petrus S."/>
            <person name="Munoz J.F."/>
            <person name="Poplawski S."/>
            <person name="Goldman W.E."/>
            <person name="Michael T."/>
            <person name="Cuomo C.A."/>
            <person name="Sil A."/>
            <person name="Beyhan S."/>
        </authorList>
    </citation>
    <scope>NUCLEOTIDE SEQUENCE [LARGE SCALE GENOMIC DNA]</scope>
    <source>
        <strain evidence="1 2">G184AR</strain>
    </source>
</reference>
<dbReference type="VEuPathDB" id="FungiDB:I7I52_05953"/>
<proteinExistence type="predicted"/>
<evidence type="ECO:0000313" key="1">
    <source>
        <dbReference type="EMBL" id="KAG5295621.1"/>
    </source>
</evidence>
<comment type="caution">
    <text evidence="1">The sequence shown here is derived from an EMBL/GenBank/DDBJ whole genome shotgun (WGS) entry which is preliminary data.</text>
</comment>
<dbReference type="Proteomes" id="UP000670092">
    <property type="component" value="Unassembled WGS sequence"/>
</dbReference>
<name>A0A8H8CYX5_AJECA</name>
<sequence length="183" mass="19845">MTPYKPLTGLGGYIGHGRVVLSSGWLGGGSCPSQSRLHQTHNCRCYPMCPISPTIEKLAGLMCQSAWQATMVLLTVHLLFSAGITEHRVTFLCGPLGEHGGKMVHHHNTHVSSQQARVQCNTWISTIKQQGAHCYLQVVSPGLEIAAKQSYAAGPWMISPLLREPFCEQSGTSVDVCPVVPLR</sequence>
<gene>
    <name evidence="1" type="ORF">I7I52_05953</name>
</gene>
<dbReference type="AlphaFoldDB" id="A0A8H8CYX5"/>
<dbReference type="EMBL" id="JAEVHI010000003">
    <property type="protein sequence ID" value="KAG5295621.1"/>
    <property type="molecule type" value="Genomic_DNA"/>
</dbReference>
<accession>A0A8H8CYX5</accession>